<feature type="chain" id="PRO_5041948880" evidence="4">
    <location>
        <begin position="24"/>
        <end position="397"/>
    </location>
</feature>
<dbReference type="Proteomes" id="UP001211065">
    <property type="component" value="Unassembled WGS sequence"/>
</dbReference>
<dbReference type="GO" id="GO:0016787">
    <property type="term" value="F:hydrolase activity"/>
    <property type="evidence" value="ECO:0007669"/>
    <property type="project" value="UniProtKB-KW"/>
</dbReference>
<keyword evidence="2" id="KW-0378">Hydrolase</keyword>
<keyword evidence="3" id="KW-0472">Membrane</keyword>
<evidence type="ECO:0000313" key="7">
    <source>
        <dbReference type="Proteomes" id="UP001211065"/>
    </source>
</evidence>
<evidence type="ECO:0000256" key="3">
    <source>
        <dbReference type="SAM" id="Phobius"/>
    </source>
</evidence>
<name>A0AAD5U4J3_9FUNG</name>
<evidence type="ECO:0000259" key="5">
    <source>
        <dbReference type="Pfam" id="PF00149"/>
    </source>
</evidence>
<evidence type="ECO:0000256" key="1">
    <source>
        <dbReference type="ARBA" id="ARBA00022729"/>
    </source>
</evidence>
<keyword evidence="7" id="KW-1185">Reference proteome</keyword>
<dbReference type="AlphaFoldDB" id="A0AAD5U4J3"/>
<evidence type="ECO:0000313" key="6">
    <source>
        <dbReference type="EMBL" id="KAJ3222464.1"/>
    </source>
</evidence>
<dbReference type="PANTHER" id="PTHR10161">
    <property type="entry name" value="TARTRATE-RESISTANT ACID PHOSPHATASE TYPE 5"/>
    <property type="match status" value="1"/>
</dbReference>
<dbReference type="InterPro" id="IPR051558">
    <property type="entry name" value="Metallophosphoesterase_PAP"/>
</dbReference>
<feature type="transmembrane region" description="Helical" evidence="3">
    <location>
        <begin position="361"/>
        <end position="389"/>
    </location>
</feature>
<sequence length="397" mass="45273">MIASKLTSLLIILQLLSIFKTLPLNTTLFQETTISSFQTFEFLAIGDWGSGSADQKMVASAMKFFSDRNNNSNPQFVVGLGDNFYESGVTDVDDSKFKTVWTDVYNGSLMQLPWYLVNGNHDWRGNTDAQIKYTSISNNWNLPDYFYDLEVYVGNGLTAAFIFIETNLIFGGIKYEGEPSMRKLGWGEADYAQTQLNWIEDRLRKHYTKDYIILVGHHPVNICLNGMGNATTINKLVDLQRKYRISAYINGHTHNLAYSVIQNIAYVITGSGGKADPEKLRCMEGDFSKGGFGFVRGLIDQTGLHFEYRNENNTLLYTSAPVKKRAHLVPLHLLDKIYHIIDDFNSKKNINFFGSNRHREFIYLFVLGTTLILSPFLFFVGVFSIRFVVKKCFKKML</sequence>
<keyword evidence="1 4" id="KW-0732">Signal</keyword>
<organism evidence="6 7">
    <name type="scientific">Clydaea vesicula</name>
    <dbReference type="NCBI Taxonomy" id="447962"/>
    <lineage>
        <taxon>Eukaryota</taxon>
        <taxon>Fungi</taxon>
        <taxon>Fungi incertae sedis</taxon>
        <taxon>Chytridiomycota</taxon>
        <taxon>Chytridiomycota incertae sedis</taxon>
        <taxon>Chytridiomycetes</taxon>
        <taxon>Lobulomycetales</taxon>
        <taxon>Lobulomycetaceae</taxon>
        <taxon>Clydaea</taxon>
    </lineage>
</organism>
<dbReference type="Pfam" id="PF00149">
    <property type="entry name" value="Metallophos"/>
    <property type="match status" value="1"/>
</dbReference>
<gene>
    <name evidence="6" type="primary">ACP5</name>
    <name evidence="6" type="ORF">HK099_002269</name>
</gene>
<keyword evidence="3" id="KW-1133">Transmembrane helix</keyword>
<dbReference type="SUPFAM" id="SSF56300">
    <property type="entry name" value="Metallo-dependent phosphatases"/>
    <property type="match status" value="1"/>
</dbReference>
<feature type="signal peptide" evidence="4">
    <location>
        <begin position="1"/>
        <end position="23"/>
    </location>
</feature>
<keyword evidence="3" id="KW-0812">Transmembrane</keyword>
<dbReference type="PANTHER" id="PTHR10161:SF14">
    <property type="entry name" value="TARTRATE-RESISTANT ACID PHOSPHATASE TYPE 5"/>
    <property type="match status" value="1"/>
</dbReference>
<dbReference type="EMBL" id="JADGJW010000174">
    <property type="protein sequence ID" value="KAJ3222464.1"/>
    <property type="molecule type" value="Genomic_DNA"/>
</dbReference>
<dbReference type="InterPro" id="IPR029052">
    <property type="entry name" value="Metallo-depent_PP-like"/>
</dbReference>
<proteinExistence type="predicted"/>
<evidence type="ECO:0000256" key="4">
    <source>
        <dbReference type="SAM" id="SignalP"/>
    </source>
</evidence>
<feature type="domain" description="Calcineurin-like phosphoesterase" evidence="5">
    <location>
        <begin position="42"/>
        <end position="255"/>
    </location>
</feature>
<reference evidence="6" key="1">
    <citation type="submission" date="2020-05" db="EMBL/GenBank/DDBJ databases">
        <title>Phylogenomic resolution of chytrid fungi.</title>
        <authorList>
            <person name="Stajich J.E."/>
            <person name="Amses K."/>
            <person name="Simmons R."/>
            <person name="Seto K."/>
            <person name="Myers J."/>
            <person name="Bonds A."/>
            <person name="Quandt C.A."/>
            <person name="Barry K."/>
            <person name="Liu P."/>
            <person name="Grigoriev I."/>
            <person name="Longcore J.E."/>
            <person name="James T.Y."/>
        </authorList>
    </citation>
    <scope>NUCLEOTIDE SEQUENCE</scope>
    <source>
        <strain evidence="6">JEL0476</strain>
    </source>
</reference>
<dbReference type="InterPro" id="IPR004843">
    <property type="entry name" value="Calcineurin-like_PHP"/>
</dbReference>
<evidence type="ECO:0000256" key="2">
    <source>
        <dbReference type="ARBA" id="ARBA00022801"/>
    </source>
</evidence>
<comment type="caution">
    <text evidence="6">The sequence shown here is derived from an EMBL/GenBank/DDBJ whole genome shotgun (WGS) entry which is preliminary data.</text>
</comment>
<protein>
    <submittedName>
        <fullName evidence="6">Tartrate-resistant acid phosphatase type 5</fullName>
    </submittedName>
</protein>
<dbReference type="Gene3D" id="3.60.21.10">
    <property type="match status" value="1"/>
</dbReference>
<accession>A0AAD5U4J3</accession>